<keyword evidence="2" id="KW-1133">Transmembrane helix</keyword>
<dbReference type="Proteomes" id="UP000035009">
    <property type="component" value="Unassembled WGS sequence"/>
</dbReference>
<dbReference type="STRING" id="410332.SAMN04488550_3942"/>
<dbReference type="RefSeq" id="WP_008379513.1">
    <property type="nucleotide sequence ID" value="NZ_BAOP01000018.1"/>
</dbReference>
<gene>
    <name evidence="3" type="ORF">GM1_018_00310</name>
</gene>
<accession>M3VBL4</accession>
<keyword evidence="2" id="KW-0472">Membrane</keyword>
<name>M3VBL4_GORML</name>
<evidence type="ECO:0000313" key="3">
    <source>
        <dbReference type="EMBL" id="GAC80468.1"/>
    </source>
</evidence>
<organism evidence="3 4">
    <name type="scientific">Gordonia malaquae NBRC 108250</name>
    <dbReference type="NCBI Taxonomy" id="1223542"/>
    <lineage>
        <taxon>Bacteria</taxon>
        <taxon>Bacillati</taxon>
        <taxon>Actinomycetota</taxon>
        <taxon>Actinomycetes</taxon>
        <taxon>Mycobacteriales</taxon>
        <taxon>Gordoniaceae</taxon>
        <taxon>Gordonia</taxon>
    </lineage>
</organism>
<evidence type="ECO:0000256" key="2">
    <source>
        <dbReference type="SAM" id="Phobius"/>
    </source>
</evidence>
<keyword evidence="4" id="KW-1185">Reference proteome</keyword>
<comment type="caution">
    <text evidence="3">The sequence shown here is derived from an EMBL/GenBank/DDBJ whole genome shotgun (WGS) entry which is preliminary data.</text>
</comment>
<protein>
    <submittedName>
        <fullName evidence="3">Uncharacterized protein</fullName>
    </submittedName>
</protein>
<evidence type="ECO:0000313" key="4">
    <source>
        <dbReference type="Proteomes" id="UP000035009"/>
    </source>
</evidence>
<feature type="compositionally biased region" description="Low complexity" evidence="1">
    <location>
        <begin position="52"/>
        <end position="63"/>
    </location>
</feature>
<sequence length="226" mass="23913">MTDPWQHTTPQHPKSRTALIVIGVLAAALLVSGGLIATLQPWNSKSDDDSATSDTSDTSTSLIPPSPTPTVTDRTLSLEYGVTATLRLHEDWKTVPVTIGAKPDNAFAVVRADDPRTTAELQKDISMADRAEGISDLGLDVAFLNAGLCPENVAALPVGGFDFLDIKVTDKVGFHAKVSKGIMRVDSTYCIRLDSGAADPTAAPLSTPAIDLARTFSENGTLTARR</sequence>
<proteinExistence type="predicted"/>
<keyword evidence="2" id="KW-0812">Transmembrane</keyword>
<dbReference type="AlphaFoldDB" id="M3VBL4"/>
<evidence type="ECO:0000256" key="1">
    <source>
        <dbReference type="SAM" id="MobiDB-lite"/>
    </source>
</evidence>
<feature type="transmembrane region" description="Helical" evidence="2">
    <location>
        <begin position="20"/>
        <end position="39"/>
    </location>
</feature>
<dbReference type="EMBL" id="BAOP01000018">
    <property type="protein sequence ID" value="GAC80468.1"/>
    <property type="molecule type" value="Genomic_DNA"/>
</dbReference>
<feature type="region of interest" description="Disordered" evidence="1">
    <location>
        <begin position="41"/>
        <end position="73"/>
    </location>
</feature>
<reference evidence="3 4" key="1">
    <citation type="submission" date="2013-02" db="EMBL/GenBank/DDBJ databases">
        <title>Whole genome shotgun sequence of Gordonia malaquae NBRC 108250.</title>
        <authorList>
            <person name="Yoshida I."/>
            <person name="Hosoyama A."/>
            <person name="Tsuchikane K."/>
            <person name="Ando Y."/>
            <person name="Baba S."/>
            <person name="Ohji S."/>
            <person name="Hamada M."/>
            <person name="Tamura T."/>
            <person name="Yamazoe A."/>
            <person name="Yamazaki S."/>
            <person name="Fujita N."/>
        </authorList>
    </citation>
    <scope>NUCLEOTIDE SEQUENCE [LARGE SCALE GENOMIC DNA]</scope>
    <source>
        <strain evidence="3 4">NBRC 108250</strain>
    </source>
</reference>